<dbReference type="InterPro" id="IPR017441">
    <property type="entry name" value="Protein_kinase_ATP_BS"/>
</dbReference>
<feature type="compositionally biased region" description="Low complexity" evidence="10">
    <location>
        <begin position="356"/>
        <end position="389"/>
    </location>
</feature>
<dbReference type="PANTHER" id="PTHR43289">
    <property type="entry name" value="MITOGEN-ACTIVATED PROTEIN KINASE KINASE KINASE 20-RELATED"/>
    <property type="match status" value="1"/>
</dbReference>
<evidence type="ECO:0000259" key="12">
    <source>
        <dbReference type="PROSITE" id="PS50011"/>
    </source>
</evidence>
<dbReference type="GO" id="GO:0045717">
    <property type="term" value="P:negative regulation of fatty acid biosynthetic process"/>
    <property type="evidence" value="ECO:0007669"/>
    <property type="project" value="UniProtKB-ARBA"/>
</dbReference>
<feature type="compositionally biased region" description="Low complexity" evidence="10">
    <location>
        <begin position="397"/>
        <end position="437"/>
    </location>
</feature>
<dbReference type="Proteomes" id="UP000199475">
    <property type="component" value="Unassembled WGS sequence"/>
</dbReference>
<evidence type="ECO:0000256" key="5">
    <source>
        <dbReference type="ARBA" id="ARBA00022777"/>
    </source>
</evidence>
<keyword evidence="2 13" id="KW-0723">Serine/threonine-protein kinase</keyword>
<evidence type="ECO:0000256" key="6">
    <source>
        <dbReference type="ARBA" id="ARBA00022840"/>
    </source>
</evidence>
<evidence type="ECO:0000313" key="14">
    <source>
        <dbReference type="Proteomes" id="UP000199475"/>
    </source>
</evidence>
<dbReference type="Gene3D" id="3.30.200.20">
    <property type="entry name" value="Phosphorylase Kinase, domain 1"/>
    <property type="match status" value="1"/>
</dbReference>
<accession>A0A1G9H1X3</accession>
<evidence type="ECO:0000256" key="7">
    <source>
        <dbReference type="ARBA" id="ARBA00047899"/>
    </source>
</evidence>
<protein>
    <recommendedName>
        <fullName evidence="1">non-specific serine/threonine protein kinase</fullName>
        <ecNumber evidence="1">2.7.11.1</ecNumber>
    </recommendedName>
</protein>
<keyword evidence="11" id="KW-1133">Transmembrane helix</keyword>
<dbReference type="SMART" id="SM00220">
    <property type="entry name" value="S_TKc"/>
    <property type="match status" value="1"/>
</dbReference>
<dbReference type="PROSITE" id="PS50011">
    <property type="entry name" value="PROTEIN_KINASE_DOM"/>
    <property type="match status" value="1"/>
</dbReference>
<dbReference type="PANTHER" id="PTHR43289:SF6">
    <property type="entry name" value="SERINE_THREONINE-PROTEIN KINASE NEKL-3"/>
    <property type="match status" value="1"/>
</dbReference>
<evidence type="ECO:0000313" key="13">
    <source>
        <dbReference type="EMBL" id="SDL06842.1"/>
    </source>
</evidence>
<dbReference type="EMBL" id="FNGP01000001">
    <property type="protein sequence ID" value="SDL06842.1"/>
    <property type="molecule type" value="Genomic_DNA"/>
</dbReference>
<dbReference type="InterPro" id="IPR000719">
    <property type="entry name" value="Prot_kinase_dom"/>
</dbReference>
<dbReference type="RefSeq" id="WP_093247742.1">
    <property type="nucleotide sequence ID" value="NZ_FNGP01000001.1"/>
</dbReference>
<feature type="region of interest" description="Disordered" evidence="10">
    <location>
        <begin position="344"/>
        <end position="441"/>
    </location>
</feature>
<evidence type="ECO:0000256" key="8">
    <source>
        <dbReference type="ARBA" id="ARBA00048679"/>
    </source>
</evidence>
<name>A0A1G9H1X3_9ACTN</name>
<dbReference type="EC" id="2.7.11.1" evidence="1"/>
<evidence type="ECO:0000256" key="1">
    <source>
        <dbReference type="ARBA" id="ARBA00012513"/>
    </source>
</evidence>
<proteinExistence type="predicted"/>
<dbReference type="AlphaFoldDB" id="A0A1G9H1X3"/>
<evidence type="ECO:0000256" key="2">
    <source>
        <dbReference type="ARBA" id="ARBA00022527"/>
    </source>
</evidence>
<reference evidence="13 14" key="1">
    <citation type="submission" date="2016-10" db="EMBL/GenBank/DDBJ databases">
        <authorList>
            <person name="de Groot N.N."/>
        </authorList>
    </citation>
    <scope>NUCLEOTIDE SEQUENCE [LARGE SCALE GENOMIC DNA]</scope>
    <source>
        <strain evidence="13 14">CGMCC 1.9159</strain>
    </source>
</reference>
<feature type="binding site" evidence="9">
    <location>
        <position position="47"/>
    </location>
    <ligand>
        <name>ATP</name>
        <dbReference type="ChEBI" id="CHEBI:30616"/>
    </ligand>
</feature>
<keyword evidence="4 9" id="KW-0547">Nucleotide-binding</keyword>
<comment type="catalytic activity">
    <reaction evidence="8">
        <text>L-seryl-[protein] + ATP = O-phospho-L-seryl-[protein] + ADP + H(+)</text>
        <dbReference type="Rhea" id="RHEA:17989"/>
        <dbReference type="Rhea" id="RHEA-COMP:9863"/>
        <dbReference type="Rhea" id="RHEA-COMP:11604"/>
        <dbReference type="ChEBI" id="CHEBI:15378"/>
        <dbReference type="ChEBI" id="CHEBI:29999"/>
        <dbReference type="ChEBI" id="CHEBI:30616"/>
        <dbReference type="ChEBI" id="CHEBI:83421"/>
        <dbReference type="ChEBI" id="CHEBI:456216"/>
        <dbReference type="EC" id="2.7.11.1"/>
    </reaction>
</comment>
<keyword evidence="11" id="KW-0812">Transmembrane</keyword>
<dbReference type="FunFam" id="3.30.200.20:FF:000035">
    <property type="entry name" value="Serine/threonine protein kinase Stk1"/>
    <property type="match status" value="1"/>
</dbReference>
<evidence type="ECO:0000256" key="9">
    <source>
        <dbReference type="PROSITE-ProRule" id="PRU10141"/>
    </source>
</evidence>
<dbReference type="SUPFAM" id="SSF56112">
    <property type="entry name" value="Protein kinase-like (PK-like)"/>
    <property type="match status" value="1"/>
</dbReference>
<dbReference type="FunFam" id="1.10.510.10:FF:000021">
    <property type="entry name" value="Serine/threonine protein kinase"/>
    <property type="match status" value="1"/>
</dbReference>
<keyword evidence="3" id="KW-0808">Transferase</keyword>
<dbReference type="CDD" id="cd14014">
    <property type="entry name" value="STKc_PknB_like"/>
    <property type="match status" value="1"/>
</dbReference>
<dbReference type="Pfam" id="PF00069">
    <property type="entry name" value="Pkinase"/>
    <property type="match status" value="1"/>
</dbReference>
<evidence type="ECO:0000256" key="10">
    <source>
        <dbReference type="SAM" id="MobiDB-lite"/>
    </source>
</evidence>
<keyword evidence="14" id="KW-1185">Reference proteome</keyword>
<feature type="domain" description="Protein kinase" evidence="12">
    <location>
        <begin position="18"/>
        <end position="281"/>
    </location>
</feature>
<dbReference type="Gene3D" id="1.10.510.10">
    <property type="entry name" value="Transferase(Phosphotransferase) domain 1"/>
    <property type="match status" value="1"/>
</dbReference>
<dbReference type="InterPro" id="IPR011009">
    <property type="entry name" value="Kinase-like_dom_sf"/>
</dbReference>
<dbReference type="OrthoDB" id="9762169at2"/>
<keyword evidence="6 9" id="KW-0067">ATP-binding</keyword>
<dbReference type="GO" id="GO:0005524">
    <property type="term" value="F:ATP binding"/>
    <property type="evidence" value="ECO:0007669"/>
    <property type="project" value="UniProtKB-UniRule"/>
</dbReference>
<feature type="transmembrane region" description="Helical" evidence="11">
    <location>
        <begin position="312"/>
        <end position="333"/>
    </location>
</feature>
<evidence type="ECO:0000256" key="3">
    <source>
        <dbReference type="ARBA" id="ARBA00022679"/>
    </source>
</evidence>
<keyword evidence="11" id="KW-0472">Membrane</keyword>
<organism evidence="13 14">
    <name type="scientific">Tessaracoccus oleiagri</name>
    <dbReference type="NCBI Taxonomy" id="686624"/>
    <lineage>
        <taxon>Bacteria</taxon>
        <taxon>Bacillati</taxon>
        <taxon>Actinomycetota</taxon>
        <taxon>Actinomycetes</taxon>
        <taxon>Propionibacteriales</taxon>
        <taxon>Propionibacteriaceae</taxon>
        <taxon>Tessaracoccus</taxon>
    </lineage>
</organism>
<dbReference type="GO" id="GO:0004674">
    <property type="term" value="F:protein serine/threonine kinase activity"/>
    <property type="evidence" value="ECO:0007669"/>
    <property type="project" value="UniProtKB-KW"/>
</dbReference>
<evidence type="ECO:0000256" key="11">
    <source>
        <dbReference type="SAM" id="Phobius"/>
    </source>
</evidence>
<evidence type="ECO:0000256" key="4">
    <source>
        <dbReference type="ARBA" id="ARBA00022741"/>
    </source>
</evidence>
<dbReference type="STRING" id="686624.SAMN04488242_0022"/>
<keyword evidence="5 13" id="KW-0418">Kinase</keyword>
<comment type="catalytic activity">
    <reaction evidence="7">
        <text>L-threonyl-[protein] + ATP = O-phospho-L-threonyl-[protein] + ADP + H(+)</text>
        <dbReference type="Rhea" id="RHEA:46608"/>
        <dbReference type="Rhea" id="RHEA-COMP:11060"/>
        <dbReference type="Rhea" id="RHEA-COMP:11605"/>
        <dbReference type="ChEBI" id="CHEBI:15378"/>
        <dbReference type="ChEBI" id="CHEBI:30013"/>
        <dbReference type="ChEBI" id="CHEBI:30616"/>
        <dbReference type="ChEBI" id="CHEBI:61977"/>
        <dbReference type="ChEBI" id="CHEBI:456216"/>
        <dbReference type="EC" id="2.7.11.1"/>
    </reaction>
</comment>
<sequence>MDEPVQPTAGVRTLANRYRLIEQIGRGGMATVYRAVDELLQREVAVKILDLTTPTGDPAAEERFRLEARTTAALQHDNIVTVFDTGFDDEHAYLVMELLPGQTLAQEVKTGGPLPVDDVRDIGAQVAAALAAAHQHGIIHRDIKPGNIARAEDGRIKVLDFGITRLVDEAQDTMNPLTTPETVIGTAHYLSPEQAAGRPADERSDLYALGCVLFTLLAGRAPYHGDSPVVTVMQHATAPVPDVRDARPDVPPGLAAIIAALMAKDPAERPASAAVVASMLSGDGDPDAATALLPLTASAAPRRAQQTDSRSGVLWVLLALVLLAGGVGAYAAFMDDGSTPVAADDSVAPTVDSTVESASPSPTTSPAEPIAQTPSPRAEPTTSAPATTQAPPPDTRPPATSRPPATTSAPPAEPTTTQAPPPEETTQQPPTAVTPDAGPVHSASAALSNAVRQAFQADTISNDDRKQVDAALRDLAAALRAQDGEQATAALSAVGQAIADTGRGGDFGALYGDLQDAVDQWRTALY</sequence>
<gene>
    <name evidence="13" type="ORF">SAMN04488242_0022</name>
</gene>
<dbReference type="PROSITE" id="PS00107">
    <property type="entry name" value="PROTEIN_KINASE_ATP"/>
    <property type="match status" value="1"/>
</dbReference>